<dbReference type="EMBL" id="RJVO01000005">
    <property type="protein sequence ID" value="ROH89130.1"/>
    <property type="molecule type" value="Genomic_DNA"/>
</dbReference>
<dbReference type="RefSeq" id="WP_123212152.1">
    <property type="nucleotide sequence ID" value="NZ_RJVO01000005.1"/>
</dbReference>
<dbReference type="InterPro" id="IPR036291">
    <property type="entry name" value="NAD(P)-bd_dom_sf"/>
</dbReference>
<gene>
    <name evidence="9" type="ORF">ED208_12030</name>
</gene>
<keyword evidence="10" id="KW-1185">Reference proteome</keyword>
<dbReference type="GO" id="GO:0089702">
    <property type="term" value="F:undecaprenyl-phosphate glucose phosphotransferase activity"/>
    <property type="evidence" value="ECO:0007669"/>
    <property type="project" value="UniProtKB-EC"/>
</dbReference>
<dbReference type="FunCoup" id="A0A3N0V8K4">
    <property type="interactions" value="157"/>
</dbReference>
<evidence type="ECO:0000256" key="6">
    <source>
        <dbReference type="ARBA" id="ARBA00023136"/>
    </source>
</evidence>
<feature type="transmembrane region" description="Helical" evidence="7">
    <location>
        <begin position="38"/>
        <end position="55"/>
    </location>
</feature>
<feature type="transmembrane region" description="Helical" evidence="7">
    <location>
        <begin position="12"/>
        <end position="32"/>
    </location>
</feature>
<reference evidence="9 10" key="1">
    <citation type="submission" date="2018-10" db="EMBL/GenBank/DDBJ databases">
        <authorList>
            <person name="Chen W.-M."/>
        </authorList>
    </citation>
    <scope>NUCLEOTIDE SEQUENCE [LARGE SCALE GENOMIC DNA]</scope>
    <source>
        <strain evidence="9 10">THS-13</strain>
    </source>
</reference>
<accession>A0A3N0V8K4</accession>
<evidence type="ECO:0000313" key="9">
    <source>
        <dbReference type="EMBL" id="ROH89130.1"/>
    </source>
</evidence>
<dbReference type="Gene3D" id="3.40.50.720">
    <property type="entry name" value="NAD(P)-binding Rossmann-like Domain"/>
    <property type="match status" value="1"/>
</dbReference>
<proteinExistence type="inferred from homology"/>
<dbReference type="Pfam" id="PF02397">
    <property type="entry name" value="Bac_transf"/>
    <property type="match status" value="1"/>
</dbReference>
<comment type="similarity">
    <text evidence="2">Belongs to the bacterial sugar transferase family.</text>
</comment>
<feature type="transmembrane region" description="Helical" evidence="7">
    <location>
        <begin position="76"/>
        <end position="93"/>
    </location>
</feature>
<dbReference type="InterPro" id="IPR003362">
    <property type="entry name" value="Bact_transf"/>
</dbReference>
<evidence type="ECO:0000259" key="8">
    <source>
        <dbReference type="Pfam" id="PF02397"/>
    </source>
</evidence>
<keyword evidence="5 7" id="KW-1133">Transmembrane helix</keyword>
<organism evidence="9 10">
    <name type="scientific">Stagnimonas aquatica</name>
    <dbReference type="NCBI Taxonomy" id="2689987"/>
    <lineage>
        <taxon>Bacteria</taxon>
        <taxon>Pseudomonadati</taxon>
        <taxon>Pseudomonadota</taxon>
        <taxon>Gammaproteobacteria</taxon>
        <taxon>Nevskiales</taxon>
        <taxon>Nevskiaceae</taxon>
        <taxon>Stagnimonas</taxon>
    </lineage>
</organism>
<evidence type="ECO:0000256" key="4">
    <source>
        <dbReference type="ARBA" id="ARBA00022692"/>
    </source>
</evidence>
<dbReference type="NCBIfam" id="TIGR03023">
    <property type="entry name" value="WcaJ_sugtrans"/>
    <property type="match status" value="1"/>
</dbReference>
<keyword evidence="3 9" id="KW-0808">Transferase</keyword>
<dbReference type="NCBIfam" id="TIGR03025">
    <property type="entry name" value="EPS_sugtrans"/>
    <property type="match status" value="1"/>
</dbReference>
<dbReference type="PANTHER" id="PTHR30576:SF0">
    <property type="entry name" value="UNDECAPRENYL-PHOSPHATE N-ACETYLGALACTOSAMINYL 1-PHOSPHATE TRANSFERASE-RELATED"/>
    <property type="match status" value="1"/>
</dbReference>
<dbReference type="InterPro" id="IPR017473">
    <property type="entry name" value="Undecaprenyl-P_gluc_Ptfrase"/>
</dbReference>
<keyword evidence="4 7" id="KW-0812">Transmembrane</keyword>
<dbReference type="InParanoid" id="A0A3N0V8K4"/>
<evidence type="ECO:0000256" key="5">
    <source>
        <dbReference type="ARBA" id="ARBA00022989"/>
    </source>
</evidence>
<feature type="domain" description="Bacterial sugar transferase" evidence="8">
    <location>
        <begin position="270"/>
        <end position="453"/>
    </location>
</feature>
<dbReference type="SUPFAM" id="SSF51735">
    <property type="entry name" value="NAD(P)-binding Rossmann-fold domains"/>
    <property type="match status" value="1"/>
</dbReference>
<keyword evidence="6 7" id="KW-0472">Membrane</keyword>
<comment type="caution">
    <text evidence="9">The sequence shown here is derived from an EMBL/GenBank/DDBJ whole genome shotgun (WGS) entry which is preliminary data.</text>
</comment>
<comment type="subcellular location">
    <subcellularLocation>
        <location evidence="1">Membrane</location>
        <topology evidence="1">Multi-pass membrane protein</topology>
    </subcellularLocation>
</comment>
<dbReference type="EC" id="2.7.8.31" evidence="9"/>
<dbReference type="Proteomes" id="UP000282106">
    <property type="component" value="Unassembled WGS sequence"/>
</dbReference>
<dbReference type="AlphaFoldDB" id="A0A3N0V8K4"/>
<feature type="transmembrane region" description="Helical" evidence="7">
    <location>
        <begin position="105"/>
        <end position="127"/>
    </location>
</feature>
<dbReference type="PANTHER" id="PTHR30576">
    <property type="entry name" value="COLANIC BIOSYNTHESIS UDP-GLUCOSE LIPID CARRIER TRANSFERASE"/>
    <property type="match status" value="1"/>
</dbReference>
<feature type="transmembrane region" description="Helical" evidence="7">
    <location>
        <begin position="275"/>
        <end position="296"/>
    </location>
</feature>
<dbReference type="Pfam" id="PF13727">
    <property type="entry name" value="CoA_binding_3"/>
    <property type="match status" value="1"/>
</dbReference>
<dbReference type="InterPro" id="IPR017475">
    <property type="entry name" value="EPS_sugar_tfrase"/>
</dbReference>
<evidence type="ECO:0000256" key="3">
    <source>
        <dbReference type="ARBA" id="ARBA00022679"/>
    </source>
</evidence>
<dbReference type="GO" id="GO:0016020">
    <property type="term" value="C:membrane"/>
    <property type="evidence" value="ECO:0007669"/>
    <property type="project" value="UniProtKB-SubCell"/>
</dbReference>
<protein>
    <submittedName>
        <fullName evidence="9">Undecaprenyl-phosphate glucose phosphotransferase</fullName>
        <ecNumber evidence="9">2.7.8.31</ecNumber>
    </submittedName>
</protein>
<evidence type="ECO:0000313" key="10">
    <source>
        <dbReference type="Proteomes" id="UP000282106"/>
    </source>
</evidence>
<sequence>MNSSSSQHAAFLNGAAYALAVSLYLYLLAWGYGQPFDAPYQLLQLIAGVLSFLLLRRHDLIAPWHPGQAGSTGTRVLIDWGWIVALLLFLGFFSRSAEDFSRVVLFSWFLTTPLLLLGLHLLAAAVARRMVPELAQGRSTVIVFANDSARVLAEKLARASGYRLIGYFDDRDEVRTGGGIPGVPLLGKARDAAQYVKDHGVQVVFVVLPDSGSRRALQSLDELGDTTASLYYVPDFFVFSMLKAKLGEFEGVPVLQLAETPFYGADGLLKRVFDIVFGILALIALTPVLIGIAIAVKLSSPGPVLFKQVRYGLNGQRFEVYKFRSMVVNNEADTKQASRNDNRITRVGAIIRKTSLDELPQFWNVVKGEMSVVGPRPHPVALNESSRKEVKRYMLRHKVKPGVTGWAQVNGLRGETANIELMEERIRFDLEYIRNWSPLFDLKIIVRTVVLVFRDDMAF</sequence>
<name>A0A3N0V8K4_9GAMM</name>
<evidence type="ECO:0000256" key="1">
    <source>
        <dbReference type="ARBA" id="ARBA00004141"/>
    </source>
</evidence>
<evidence type="ECO:0000256" key="7">
    <source>
        <dbReference type="SAM" id="Phobius"/>
    </source>
</evidence>
<evidence type="ECO:0000256" key="2">
    <source>
        <dbReference type="ARBA" id="ARBA00006464"/>
    </source>
</evidence>